<organism evidence="2 3">
    <name type="scientific">Mycena indigotica</name>
    <dbReference type="NCBI Taxonomy" id="2126181"/>
    <lineage>
        <taxon>Eukaryota</taxon>
        <taxon>Fungi</taxon>
        <taxon>Dikarya</taxon>
        <taxon>Basidiomycota</taxon>
        <taxon>Agaricomycotina</taxon>
        <taxon>Agaricomycetes</taxon>
        <taxon>Agaricomycetidae</taxon>
        <taxon>Agaricales</taxon>
        <taxon>Marasmiineae</taxon>
        <taxon>Mycenaceae</taxon>
        <taxon>Mycena</taxon>
    </lineage>
</organism>
<accession>A0A8H6S717</accession>
<sequence>MEDKAPASSSALSASLLPPSTSENNVQGVLGSPVLLALIFKAYLASCSLVDWQKNHRSRTTLKMVCTFWKAVLEHTPDLWSNITLVIGMPQCYIDQFFRLSKAASKCVDIRLHANSESEIVNFTSYIAPKLIEIANTITCLSVQYDTHKNWNFFTGQLSLWDPQPNFASLRELHATCSNYLYHHFPDAITHFPGLATEIRNLRLHGLALTPSIVGFNLVSLALFSLDSVCTNAASSHAFVVNLIHCLRQTPSLRALSIGDLNECFIQESVVHNFTVVLPRLQNLYYLCNMPLEHPCGFVLSHISAPQLRILSICLTNPHNTHAFVSANLSKLSIITELRLTGDVQDYIEPSGGRMGLLPLLNGGPLQHLSVLDIGGLFDLHAEQRASVPTGLLRAFVHGLSLPAIRLLVVPRLFLSHTPPHHLMESVFKKLLQRAETKSVYEEHAFCLPSDVEEDHSACGCLWLWDGEALDLKTHSTHPTTAGHASFLPFTFP</sequence>
<evidence type="ECO:0000256" key="1">
    <source>
        <dbReference type="SAM" id="MobiDB-lite"/>
    </source>
</evidence>
<evidence type="ECO:0000313" key="3">
    <source>
        <dbReference type="Proteomes" id="UP000636479"/>
    </source>
</evidence>
<evidence type="ECO:0008006" key="4">
    <source>
        <dbReference type="Google" id="ProtNLM"/>
    </source>
</evidence>
<dbReference type="AlphaFoldDB" id="A0A8H6S717"/>
<dbReference type="SUPFAM" id="SSF52047">
    <property type="entry name" value="RNI-like"/>
    <property type="match status" value="1"/>
</dbReference>
<gene>
    <name evidence="2" type="ORF">MIND_01126200</name>
</gene>
<dbReference type="Gene3D" id="3.80.10.10">
    <property type="entry name" value="Ribonuclease Inhibitor"/>
    <property type="match status" value="1"/>
</dbReference>
<proteinExistence type="predicted"/>
<dbReference type="InterPro" id="IPR032675">
    <property type="entry name" value="LRR_dom_sf"/>
</dbReference>
<dbReference type="EMBL" id="JACAZF010000010">
    <property type="protein sequence ID" value="KAF7293483.1"/>
    <property type="molecule type" value="Genomic_DNA"/>
</dbReference>
<evidence type="ECO:0000313" key="2">
    <source>
        <dbReference type="EMBL" id="KAF7293483.1"/>
    </source>
</evidence>
<dbReference type="Proteomes" id="UP000636479">
    <property type="component" value="Unassembled WGS sequence"/>
</dbReference>
<name>A0A8H6S717_9AGAR</name>
<reference evidence="2" key="1">
    <citation type="submission" date="2020-05" db="EMBL/GenBank/DDBJ databases">
        <title>Mycena genomes resolve the evolution of fungal bioluminescence.</title>
        <authorList>
            <person name="Tsai I.J."/>
        </authorList>
    </citation>
    <scope>NUCLEOTIDE SEQUENCE</scope>
    <source>
        <strain evidence="2">171206Taipei</strain>
    </source>
</reference>
<protein>
    <recommendedName>
        <fullName evidence="4">F-box domain-containing protein</fullName>
    </recommendedName>
</protein>
<dbReference type="RefSeq" id="XP_037215646.1">
    <property type="nucleotide sequence ID" value="XM_037367814.1"/>
</dbReference>
<keyword evidence="3" id="KW-1185">Reference proteome</keyword>
<comment type="caution">
    <text evidence="2">The sequence shown here is derived from an EMBL/GenBank/DDBJ whole genome shotgun (WGS) entry which is preliminary data.</text>
</comment>
<feature type="region of interest" description="Disordered" evidence="1">
    <location>
        <begin position="1"/>
        <end position="20"/>
    </location>
</feature>
<dbReference type="GeneID" id="59350330"/>
<dbReference type="OrthoDB" id="2831009at2759"/>